<feature type="domain" description="DUF4817" evidence="1">
    <location>
        <begin position="6"/>
        <end position="58"/>
    </location>
</feature>
<sequence>MAHQLTREQRVRAVKLYYQNQCNGAATARILREEFGIRLVQRHNITSLIREFEASGSVHDAKRSGRRVSATTEEKAAELWASLLRSPQKSSKHLSGELGISDRSVERLLDKMKMKPYIPRLLHSLRDGDSDRRVEFCERFLAKLHEDENFPTKIWWSDEATFKLNGHINRHNCVYWSNVNLHSILEKDTNLPGVTVWAAISVTGIIGPVFFDGTVNQNNYLHVLQTELWPRVEHDLGVYFQQDGAPPHYALCVREWLDMHFKGRWIGRRGPLEWPARSPDLTPPDFFLWGVLKDLVYKTKPRNIDELKDRIRDRFADITVELCRKACLSVVSRVRECLAQDGQQFEYLT</sequence>
<name>A0A834BE64_9CHIR</name>
<evidence type="ECO:0000259" key="1">
    <source>
        <dbReference type="Pfam" id="PF16087"/>
    </source>
</evidence>
<proteinExistence type="predicted"/>
<dbReference type="AlphaFoldDB" id="A0A834BE64"/>
<dbReference type="GO" id="GO:0003676">
    <property type="term" value="F:nucleic acid binding"/>
    <property type="evidence" value="ECO:0007669"/>
    <property type="project" value="InterPro"/>
</dbReference>
<dbReference type="Proteomes" id="UP000664940">
    <property type="component" value="Unassembled WGS sequence"/>
</dbReference>
<dbReference type="PANTHER" id="PTHR47326">
    <property type="entry name" value="TRANSPOSABLE ELEMENT TC3 TRANSPOSASE-LIKE PROTEIN"/>
    <property type="match status" value="1"/>
</dbReference>
<comment type="caution">
    <text evidence="2">The sequence shown here is derived from an EMBL/GenBank/DDBJ whole genome shotgun (WGS) entry which is preliminary data.</text>
</comment>
<gene>
    <name evidence="2" type="ORF">HJG60_007959</name>
</gene>
<dbReference type="Pfam" id="PF16087">
    <property type="entry name" value="DUF4817"/>
    <property type="match status" value="1"/>
</dbReference>
<dbReference type="PANTHER" id="PTHR47326:SF1">
    <property type="entry name" value="HTH PSQ-TYPE DOMAIN-CONTAINING PROTEIN"/>
    <property type="match status" value="1"/>
</dbReference>
<dbReference type="EMBL" id="JABVXQ010000001">
    <property type="protein sequence ID" value="KAF6131058.1"/>
    <property type="molecule type" value="Genomic_DNA"/>
</dbReference>
<dbReference type="InterPro" id="IPR032135">
    <property type="entry name" value="DUF4817"/>
</dbReference>
<organism evidence="2 3">
    <name type="scientific">Phyllostomus discolor</name>
    <name type="common">pale spear-nosed bat</name>
    <dbReference type="NCBI Taxonomy" id="89673"/>
    <lineage>
        <taxon>Eukaryota</taxon>
        <taxon>Metazoa</taxon>
        <taxon>Chordata</taxon>
        <taxon>Craniata</taxon>
        <taxon>Vertebrata</taxon>
        <taxon>Euteleostomi</taxon>
        <taxon>Mammalia</taxon>
        <taxon>Eutheria</taxon>
        <taxon>Laurasiatheria</taxon>
        <taxon>Chiroptera</taxon>
        <taxon>Yangochiroptera</taxon>
        <taxon>Phyllostomidae</taxon>
        <taxon>Phyllostominae</taxon>
        <taxon>Phyllostomus</taxon>
    </lineage>
</organism>
<protein>
    <recommendedName>
        <fullName evidence="1">DUF4817 domain-containing protein</fullName>
    </recommendedName>
</protein>
<evidence type="ECO:0000313" key="3">
    <source>
        <dbReference type="Proteomes" id="UP000664940"/>
    </source>
</evidence>
<accession>A0A834BE64</accession>
<reference evidence="2 3" key="1">
    <citation type="journal article" date="2020" name="Nature">
        <title>Six reference-quality genomes reveal evolution of bat adaptations.</title>
        <authorList>
            <person name="Jebb D."/>
            <person name="Huang Z."/>
            <person name="Pippel M."/>
            <person name="Hughes G.M."/>
            <person name="Lavrichenko K."/>
            <person name="Devanna P."/>
            <person name="Winkler S."/>
            <person name="Jermiin L.S."/>
            <person name="Skirmuntt E.C."/>
            <person name="Katzourakis A."/>
            <person name="Burkitt-Gray L."/>
            <person name="Ray D.A."/>
            <person name="Sullivan K.A.M."/>
            <person name="Roscito J.G."/>
            <person name="Kirilenko B.M."/>
            <person name="Davalos L.M."/>
            <person name="Corthals A.P."/>
            <person name="Power M.L."/>
            <person name="Jones G."/>
            <person name="Ransome R.D."/>
            <person name="Dechmann D.K.N."/>
            <person name="Locatelli A.G."/>
            <person name="Puechmaille S.J."/>
            <person name="Fedrigo O."/>
            <person name="Jarvis E.D."/>
            <person name="Hiller M."/>
            <person name="Vernes S.C."/>
            <person name="Myers E.W."/>
            <person name="Teeling E.C."/>
        </authorList>
    </citation>
    <scope>NUCLEOTIDE SEQUENCE [LARGE SCALE GENOMIC DNA]</scope>
    <source>
        <strain evidence="2">Bat1K_MPI-CBG_1</strain>
    </source>
</reference>
<dbReference type="InterPro" id="IPR036397">
    <property type="entry name" value="RNaseH_sf"/>
</dbReference>
<dbReference type="Gene3D" id="3.30.420.10">
    <property type="entry name" value="Ribonuclease H-like superfamily/Ribonuclease H"/>
    <property type="match status" value="1"/>
</dbReference>
<evidence type="ECO:0000313" key="2">
    <source>
        <dbReference type="EMBL" id="KAF6131058.1"/>
    </source>
</evidence>